<dbReference type="PROSITE" id="PS51186">
    <property type="entry name" value="GNAT"/>
    <property type="match status" value="1"/>
</dbReference>
<organism evidence="3 4">
    <name type="scientific">Nocardioides lentus</name>
    <dbReference type="NCBI Taxonomy" id="338077"/>
    <lineage>
        <taxon>Bacteria</taxon>
        <taxon>Bacillati</taxon>
        <taxon>Actinomycetota</taxon>
        <taxon>Actinomycetes</taxon>
        <taxon>Propionibacteriales</taxon>
        <taxon>Nocardioidaceae</taxon>
        <taxon>Nocardioides</taxon>
    </lineage>
</organism>
<comment type="caution">
    <text evidence="3">The sequence shown here is derived from an EMBL/GenBank/DDBJ whole genome shotgun (WGS) entry which is preliminary data.</text>
</comment>
<dbReference type="Pfam" id="PF00583">
    <property type="entry name" value="Acetyltransf_1"/>
    <property type="match status" value="1"/>
</dbReference>
<feature type="domain" description="N-acetyltransferase" evidence="2">
    <location>
        <begin position="6"/>
        <end position="170"/>
    </location>
</feature>
<accession>A0ABP5AZN2</accession>
<evidence type="ECO:0000256" key="1">
    <source>
        <dbReference type="SAM" id="MobiDB-lite"/>
    </source>
</evidence>
<evidence type="ECO:0000313" key="3">
    <source>
        <dbReference type="EMBL" id="GAA1926889.1"/>
    </source>
</evidence>
<proteinExistence type="predicted"/>
<dbReference type="EMBL" id="BAAAMY010000007">
    <property type="protein sequence ID" value="GAA1926889.1"/>
    <property type="molecule type" value="Genomic_DNA"/>
</dbReference>
<keyword evidence="4" id="KW-1185">Reference proteome</keyword>
<evidence type="ECO:0000259" key="2">
    <source>
        <dbReference type="PROSITE" id="PS51186"/>
    </source>
</evidence>
<gene>
    <name evidence="3" type="ORF">GCM10009737_30950</name>
</gene>
<evidence type="ECO:0000313" key="4">
    <source>
        <dbReference type="Proteomes" id="UP001501612"/>
    </source>
</evidence>
<name>A0ABP5AZN2_9ACTN</name>
<dbReference type="SUPFAM" id="SSF55729">
    <property type="entry name" value="Acyl-CoA N-acyltransferases (Nat)"/>
    <property type="match status" value="1"/>
</dbReference>
<dbReference type="InterPro" id="IPR000182">
    <property type="entry name" value="GNAT_dom"/>
</dbReference>
<feature type="compositionally biased region" description="Low complexity" evidence="1">
    <location>
        <begin position="240"/>
        <end position="258"/>
    </location>
</feature>
<dbReference type="Proteomes" id="UP001501612">
    <property type="component" value="Unassembled WGS sequence"/>
</dbReference>
<reference evidence="4" key="1">
    <citation type="journal article" date="2019" name="Int. J. Syst. Evol. Microbiol.">
        <title>The Global Catalogue of Microorganisms (GCM) 10K type strain sequencing project: providing services to taxonomists for standard genome sequencing and annotation.</title>
        <authorList>
            <consortium name="The Broad Institute Genomics Platform"/>
            <consortium name="The Broad Institute Genome Sequencing Center for Infectious Disease"/>
            <person name="Wu L."/>
            <person name="Ma J."/>
        </authorList>
    </citation>
    <scope>NUCLEOTIDE SEQUENCE [LARGE SCALE GENOMIC DNA]</scope>
    <source>
        <strain evidence="4">JCM 14046</strain>
    </source>
</reference>
<feature type="compositionally biased region" description="Low complexity" evidence="1">
    <location>
        <begin position="291"/>
        <end position="307"/>
    </location>
</feature>
<protein>
    <recommendedName>
        <fullName evidence="2">N-acetyltransferase domain-containing protein</fullName>
    </recommendedName>
</protein>
<feature type="compositionally biased region" description="Basic and acidic residues" evidence="1">
    <location>
        <begin position="272"/>
        <end position="288"/>
    </location>
</feature>
<feature type="region of interest" description="Disordered" evidence="1">
    <location>
        <begin position="229"/>
        <end position="311"/>
    </location>
</feature>
<dbReference type="Gene3D" id="3.40.630.30">
    <property type="match status" value="1"/>
</dbReference>
<sequence length="317" mass="34686">MVRSEPGIRVVDVDDEADLHAWWSTGHAAGLVDRPYDAWPPWELSRRALTQPRDDQRVVLLAARPGGREAGAALVVLPSLDRVDTARIEVWTRPGLRRRGVGAALLGAAEAVAAAAGRRLLDATTYVGTGEDERGDGARFARRHGWSVVEESDAKLLELDAAAPRWDPLTAEVREHLGDHRVLLAVDRVPDVHAAGFCALLSAFASLLPPSEREHGDASWDLGRLRAQEARRRRRHSRPARAPGPSARSGAQARVPPRSARPPRRRPGGVHPRGDGERDLQPLDERRQRAPRLPAARGRARPTAPDDPNARLIPVLI</sequence>
<dbReference type="InterPro" id="IPR016181">
    <property type="entry name" value="Acyl_CoA_acyltransferase"/>
</dbReference>